<dbReference type="Gene3D" id="3.60.10.10">
    <property type="entry name" value="Endonuclease/exonuclease/phosphatase"/>
    <property type="match status" value="1"/>
</dbReference>
<evidence type="ECO:0000256" key="3">
    <source>
        <dbReference type="ARBA" id="ARBA00004322"/>
    </source>
</evidence>
<evidence type="ECO:0000256" key="7">
    <source>
        <dbReference type="ARBA" id="ARBA00022801"/>
    </source>
</evidence>
<dbReference type="AlphaFoldDB" id="A0A819TGL6"/>
<dbReference type="GO" id="GO:0006302">
    <property type="term" value="P:double-strand break repair"/>
    <property type="evidence" value="ECO:0007669"/>
    <property type="project" value="TreeGrafter"/>
</dbReference>
<comment type="caution">
    <text evidence="13">The sequence shown here is derived from an EMBL/GenBank/DDBJ whole genome shotgun (WGS) entry which is preliminary data.</text>
</comment>
<dbReference type="PANTHER" id="PTHR15822:SF4">
    <property type="entry name" value="TYROSYL-DNA PHOSPHODIESTERASE 2"/>
    <property type="match status" value="1"/>
</dbReference>
<dbReference type="InterPro" id="IPR036691">
    <property type="entry name" value="Endo/exonu/phosph_ase_sf"/>
</dbReference>
<keyword evidence="6" id="KW-0227">DNA damage</keyword>
<dbReference type="GO" id="GO:0005737">
    <property type="term" value="C:cytoplasm"/>
    <property type="evidence" value="ECO:0007669"/>
    <property type="project" value="TreeGrafter"/>
</dbReference>
<dbReference type="GO" id="GO:0016605">
    <property type="term" value="C:PML body"/>
    <property type="evidence" value="ECO:0007669"/>
    <property type="project" value="UniProtKB-SubCell"/>
</dbReference>
<evidence type="ECO:0000256" key="1">
    <source>
        <dbReference type="ARBA" id="ARBA00001936"/>
    </source>
</evidence>
<evidence type="ECO:0000256" key="9">
    <source>
        <dbReference type="ARBA" id="ARBA00023204"/>
    </source>
</evidence>
<comment type="subcellular location">
    <subcellularLocation>
        <location evidence="3">Nucleus</location>
        <location evidence="3">PML body</location>
    </subcellularLocation>
</comment>
<evidence type="ECO:0000256" key="5">
    <source>
        <dbReference type="ARBA" id="ARBA00022723"/>
    </source>
</evidence>
<feature type="non-terminal residue" evidence="13">
    <location>
        <position position="1"/>
    </location>
</feature>
<dbReference type="InterPro" id="IPR005135">
    <property type="entry name" value="Endo/exonuclease/phosphatase"/>
</dbReference>
<dbReference type="InterPro" id="IPR040459">
    <property type="entry name" value="MJ1316"/>
</dbReference>
<evidence type="ECO:0000313" key="14">
    <source>
        <dbReference type="Proteomes" id="UP000663881"/>
    </source>
</evidence>
<feature type="domain" description="MJ1316 RNA cyclic group end recognition" evidence="12">
    <location>
        <begin position="30"/>
        <end position="97"/>
    </location>
</feature>
<dbReference type="SUPFAM" id="SSF56219">
    <property type="entry name" value="DNase I-like"/>
    <property type="match status" value="1"/>
</dbReference>
<evidence type="ECO:0000256" key="8">
    <source>
        <dbReference type="ARBA" id="ARBA00022842"/>
    </source>
</evidence>
<reference evidence="13" key="1">
    <citation type="submission" date="2021-02" db="EMBL/GenBank/DDBJ databases">
        <authorList>
            <person name="Nowell W R."/>
        </authorList>
    </citation>
    <scope>NUCLEOTIDE SEQUENCE</scope>
</reference>
<gene>
    <name evidence="13" type="ORF">OKA104_LOCUS34435</name>
</gene>
<evidence type="ECO:0000256" key="4">
    <source>
        <dbReference type="ARBA" id="ARBA00022722"/>
    </source>
</evidence>
<sequence length="348" mass="41107">MTNNRKSKRKVKKSTKITTEDVSTLTNRFRHFDLIFNRCLHDKTIDRSQVVIGYEDRFIGIHEIAFNEFRRVHEHEYGIPLHRIRYFKINGELVWDRSKRLDLLTGSQQLNVISNNECQNLNLVQGLYYFDQSLQQWTEYPHISLTCDDPVISSTSETWLPERCHFVTWNILFDYYQSTLIHSQQRYQAILDTLKSTLPDIICLQEVTKSFLNLLLNELWFQQNNYYIIITKNIISSDDLSEDDNVKSAKLATKTTTTTPKIIKELIIARFGLSAKVTIDLEQNILATYENDIHDLWKEVYRLDENPGFTYDPSRNICAKITSQSQINRRLDRYLIHTLYNLSYSIEN</sequence>
<evidence type="ECO:0000259" key="11">
    <source>
        <dbReference type="Pfam" id="PF03372"/>
    </source>
</evidence>
<keyword evidence="8" id="KW-0460">Magnesium</keyword>
<dbReference type="GO" id="GO:0003697">
    <property type="term" value="F:single-stranded DNA binding"/>
    <property type="evidence" value="ECO:0007669"/>
    <property type="project" value="TreeGrafter"/>
</dbReference>
<evidence type="ECO:0008006" key="15">
    <source>
        <dbReference type="Google" id="ProtNLM"/>
    </source>
</evidence>
<keyword evidence="10" id="KW-0539">Nucleus</keyword>
<comment type="cofactor">
    <cofactor evidence="1">
        <name>Mn(2+)</name>
        <dbReference type="ChEBI" id="CHEBI:29035"/>
    </cofactor>
</comment>
<dbReference type="Pfam" id="PF03372">
    <property type="entry name" value="Exo_endo_phos"/>
    <property type="match status" value="1"/>
</dbReference>
<keyword evidence="9" id="KW-0234">DNA repair</keyword>
<dbReference type="Pfam" id="PF04457">
    <property type="entry name" value="MJ1316"/>
    <property type="match status" value="1"/>
</dbReference>
<protein>
    <recommendedName>
        <fullName evidence="15">Endonuclease/exonuclease/phosphatase domain-containing protein</fullName>
    </recommendedName>
</protein>
<keyword evidence="7" id="KW-0378">Hydrolase</keyword>
<keyword evidence="4" id="KW-0540">Nuclease</keyword>
<evidence type="ECO:0000256" key="6">
    <source>
        <dbReference type="ARBA" id="ARBA00022763"/>
    </source>
</evidence>
<dbReference type="GO" id="GO:0004518">
    <property type="term" value="F:nuclease activity"/>
    <property type="evidence" value="ECO:0007669"/>
    <property type="project" value="UniProtKB-KW"/>
</dbReference>
<evidence type="ECO:0000313" key="13">
    <source>
        <dbReference type="EMBL" id="CAF4078837.1"/>
    </source>
</evidence>
<comment type="cofactor">
    <cofactor evidence="2">
        <name>Mg(2+)</name>
        <dbReference type="ChEBI" id="CHEBI:18420"/>
    </cofactor>
</comment>
<evidence type="ECO:0000259" key="12">
    <source>
        <dbReference type="Pfam" id="PF04457"/>
    </source>
</evidence>
<dbReference type="InterPro" id="IPR051547">
    <property type="entry name" value="TDP2-like"/>
</dbReference>
<dbReference type="GO" id="GO:0046872">
    <property type="term" value="F:metal ion binding"/>
    <property type="evidence" value="ECO:0007669"/>
    <property type="project" value="UniProtKB-KW"/>
</dbReference>
<dbReference type="GO" id="GO:0070260">
    <property type="term" value="F:5'-tyrosyl-DNA phosphodiesterase activity"/>
    <property type="evidence" value="ECO:0007669"/>
    <property type="project" value="TreeGrafter"/>
</dbReference>
<dbReference type="PANTHER" id="PTHR15822">
    <property type="entry name" value="TRAF AND TNF RECEPTOR-ASSOCIATED PROTEIN"/>
    <property type="match status" value="1"/>
</dbReference>
<evidence type="ECO:0000256" key="10">
    <source>
        <dbReference type="ARBA" id="ARBA00023242"/>
    </source>
</evidence>
<evidence type="ECO:0000256" key="2">
    <source>
        <dbReference type="ARBA" id="ARBA00001946"/>
    </source>
</evidence>
<accession>A0A819TGL6</accession>
<organism evidence="13 14">
    <name type="scientific">Adineta steineri</name>
    <dbReference type="NCBI Taxonomy" id="433720"/>
    <lineage>
        <taxon>Eukaryota</taxon>
        <taxon>Metazoa</taxon>
        <taxon>Spiralia</taxon>
        <taxon>Gnathifera</taxon>
        <taxon>Rotifera</taxon>
        <taxon>Eurotatoria</taxon>
        <taxon>Bdelloidea</taxon>
        <taxon>Adinetida</taxon>
        <taxon>Adinetidae</taxon>
        <taxon>Adineta</taxon>
    </lineage>
</organism>
<proteinExistence type="predicted"/>
<feature type="domain" description="Endonuclease/exonuclease/phosphatase" evidence="11">
    <location>
        <begin position="167"/>
        <end position="221"/>
    </location>
</feature>
<keyword evidence="5" id="KW-0479">Metal-binding</keyword>
<dbReference type="EMBL" id="CAJOAY010004666">
    <property type="protein sequence ID" value="CAF4078837.1"/>
    <property type="molecule type" value="Genomic_DNA"/>
</dbReference>
<dbReference type="Proteomes" id="UP000663881">
    <property type="component" value="Unassembled WGS sequence"/>
</dbReference>
<name>A0A819TGL6_9BILA</name>